<reference evidence="2 3" key="1">
    <citation type="submission" date="2014-02" db="EMBL/GenBank/DDBJ databases">
        <title>The genome sequence of Colletotrichum salicis CBS 607.94.</title>
        <authorList>
            <person name="Baroncelli R."/>
            <person name="Thon M.R."/>
        </authorList>
    </citation>
    <scope>NUCLEOTIDE SEQUENCE [LARGE SCALE GENOMIC DNA]</scope>
    <source>
        <strain evidence="2 3">CBS 607.94</strain>
    </source>
</reference>
<dbReference type="Proteomes" id="UP000070121">
    <property type="component" value="Unassembled WGS sequence"/>
</dbReference>
<sequence length="254" mass="28261">MILPSPTSISPSPGPPGKCSGRREEQAGTRQSLTTTVDAPTAVEAAVTCAAPSLSETRTVDWETTWHIRLVELSIRYCQLHQRGKQTIDKKTTQSREVPDATVQASTKQYSGIGIAYQGQSPSSWASSCGFCRLQSVCQSAIPGDALLSFLETLDSALDSGDWETGLGRRRPPTHTLTRLEKRHRGYLGAKRPAAVVLSDTKYLSHMFTAERYLYYVIVSQHQDYHQQEEHTKRESHEDIHLGAYSPFPIAWTR</sequence>
<dbReference type="EMBL" id="JFFI01002660">
    <property type="protein sequence ID" value="KXH27594.1"/>
    <property type="molecule type" value="Genomic_DNA"/>
</dbReference>
<dbReference type="AlphaFoldDB" id="A0A135RV77"/>
<proteinExistence type="predicted"/>
<keyword evidence="3" id="KW-1185">Reference proteome</keyword>
<evidence type="ECO:0000256" key="1">
    <source>
        <dbReference type="SAM" id="MobiDB-lite"/>
    </source>
</evidence>
<feature type="compositionally biased region" description="Low complexity" evidence="1">
    <location>
        <begin position="1"/>
        <end position="11"/>
    </location>
</feature>
<name>A0A135RV77_9PEZI</name>
<gene>
    <name evidence="2" type="ORF">CSAL01_00761</name>
</gene>
<evidence type="ECO:0000313" key="3">
    <source>
        <dbReference type="Proteomes" id="UP000070121"/>
    </source>
</evidence>
<feature type="region of interest" description="Disordered" evidence="1">
    <location>
        <begin position="1"/>
        <end position="35"/>
    </location>
</feature>
<evidence type="ECO:0000313" key="2">
    <source>
        <dbReference type="EMBL" id="KXH27594.1"/>
    </source>
</evidence>
<protein>
    <submittedName>
        <fullName evidence="2">Uncharacterized protein</fullName>
    </submittedName>
</protein>
<accession>A0A135RV77</accession>
<comment type="caution">
    <text evidence="2">The sequence shown here is derived from an EMBL/GenBank/DDBJ whole genome shotgun (WGS) entry which is preliminary data.</text>
</comment>
<organism evidence="2 3">
    <name type="scientific">Colletotrichum salicis</name>
    <dbReference type="NCBI Taxonomy" id="1209931"/>
    <lineage>
        <taxon>Eukaryota</taxon>
        <taxon>Fungi</taxon>
        <taxon>Dikarya</taxon>
        <taxon>Ascomycota</taxon>
        <taxon>Pezizomycotina</taxon>
        <taxon>Sordariomycetes</taxon>
        <taxon>Hypocreomycetidae</taxon>
        <taxon>Glomerellales</taxon>
        <taxon>Glomerellaceae</taxon>
        <taxon>Colletotrichum</taxon>
        <taxon>Colletotrichum acutatum species complex</taxon>
    </lineage>
</organism>